<evidence type="ECO:0000313" key="5">
    <source>
        <dbReference type="Proteomes" id="UP000011603"/>
    </source>
</evidence>
<feature type="region of interest" description="Disordered" evidence="1">
    <location>
        <begin position="77"/>
        <end position="116"/>
    </location>
</feature>
<protein>
    <submittedName>
        <fullName evidence="2">Uncharacterized protein</fullName>
    </submittedName>
</protein>
<evidence type="ECO:0000313" key="4">
    <source>
        <dbReference type="Proteomes" id="UP000006469"/>
    </source>
</evidence>
<evidence type="ECO:0000313" key="2">
    <source>
        <dbReference type="EMBL" id="AFK20731.1"/>
    </source>
</evidence>
<geneLocation type="plasmid" evidence="2 4">
    <name>pHM100</name>
</geneLocation>
<dbReference type="KEGG" id="hme:HFX_4036"/>
<reference evidence="2" key="4">
    <citation type="submission" date="2014-05" db="EMBL/GenBank/DDBJ databases">
        <authorList>
            <person name="Wang L."/>
            <person name="Yang H."/>
            <person name="Xiang H."/>
        </authorList>
    </citation>
    <scope>NUCLEOTIDE SEQUENCE</scope>
    <source>
        <strain evidence="2">CGMCC 1.2087</strain>
        <plasmid evidence="2">pHM100</plasmid>
    </source>
</reference>
<evidence type="ECO:0000256" key="1">
    <source>
        <dbReference type="SAM" id="MobiDB-lite"/>
    </source>
</evidence>
<dbReference type="EMBL" id="CP001869">
    <property type="protein sequence ID" value="AFK20731.1"/>
    <property type="molecule type" value="Genomic_DNA"/>
</dbReference>
<reference evidence="3 5" key="3">
    <citation type="journal article" date="2014" name="PLoS Genet.">
        <title>Phylogenetically driven sequencing of extremely halophilic archaea reveals strategies for static and dynamic osmo-response.</title>
        <authorList>
            <person name="Becker E.A."/>
            <person name="Seitzer P.M."/>
            <person name="Tritt A."/>
            <person name="Larsen D."/>
            <person name="Krusor M."/>
            <person name="Yao A.I."/>
            <person name="Wu D."/>
            <person name="Madern D."/>
            <person name="Eisen J.A."/>
            <person name="Darling A.E."/>
            <person name="Facciotti M.T."/>
        </authorList>
    </citation>
    <scope>NUCLEOTIDE SEQUENCE [LARGE SCALE GENOMIC DNA]</scope>
    <source>
        <strain evidence="3">ATCC 33500</strain>
        <strain evidence="5">ATCC 33500 / DSM 1411 / JCM 8866 / NBRC 14739 / NCIMB 2177 / R-4</strain>
    </source>
</reference>
<feature type="compositionally biased region" description="Basic residues" evidence="1">
    <location>
        <begin position="85"/>
        <end position="103"/>
    </location>
</feature>
<reference evidence="2" key="1">
    <citation type="journal article" date="2012" name="Appl. Environ. Microbiol.">
        <title>Identification of the haloarchaeal phasin (PhaP) that functions in polyhydroxyalkanoate accumulation and granule formation in Haloferax mediterranei.</title>
        <authorList>
            <person name="Cai S."/>
            <person name="Cai L."/>
            <person name="Liu H."/>
            <person name="Liu X."/>
            <person name="Han J."/>
            <person name="Zhou J."/>
            <person name="Xiang H."/>
        </authorList>
    </citation>
    <scope>NUCLEOTIDE SEQUENCE</scope>
    <source>
        <strain evidence="2">CGMCC 1.2087</strain>
    </source>
</reference>
<dbReference type="AlphaFoldDB" id="I3R921"/>
<dbReference type="Proteomes" id="UP000006469">
    <property type="component" value="Plasmid pHM100"/>
</dbReference>
<evidence type="ECO:0000313" key="3">
    <source>
        <dbReference type="EMBL" id="ELZ97599.1"/>
    </source>
</evidence>
<name>I3R921_HALMT</name>
<organism evidence="2 4">
    <name type="scientific">Haloferax mediterranei (strain ATCC 33500 / DSM 1411 / JCM 8866 / NBRC 14739 / NCIMB 2177 / R-4)</name>
    <name type="common">Halobacterium mediterranei</name>
    <dbReference type="NCBI Taxonomy" id="523841"/>
    <lineage>
        <taxon>Archaea</taxon>
        <taxon>Methanobacteriati</taxon>
        <taxon>Methanobacteriota</taxon>
        <taxon>Stenosarchaea group</taxon>
        <taxon>Halobacteria</taxon>
        <taxon>Halobacteriales</taxon>
        <taxon>Haloferacaceae</taxon>
        <taxon>Haloferax</taxon>
    </lineage>
</organism>
<keyword evidence="5" id="KW-1185">Reference proteome</keyword>
<dbReference type="HOGENOM" id="CLU_2091234_0_0_2"/>
<proteinExistence type="predicted"/>
<reference evidence="2 4" key="2">
    <citation type="journal article" date="2012" name="J. Bacteriol.">
        <title>Complete genome sequence of the metabolically versatile halophilic archaeon Haloferax mediterranei, a poly(3-hydroxybutyrate-co-3-hydroxyvalerate) producer.</title>
        <authorList>
            <person name="Han J."/>
            <person name="Zhang F."/>
            <person name="Hou J."/>
            <person name="Liu X."/>
            <person name="Li M."/>
            <person name="Liu H."/>
            <person name="Cai L."/>
            <person name="Zhang B."/>
            <person name="Chen Y."/>
            <person name="Zhou J."/>
            <person name="Hu S."/>
            <person name="Xiang H."/>
        </authorList>
    </citation>
    <scope>NUCLEOTIDE SEQUENCE [LARGE SCALE GENOMIC DNA]</scope>
    <source>
        <strain evidence="4">ATCC 33500 / DSM 1411 / JCM 8866 / NBRC 14739 / NCIMB 2177 / R-4</strain>
        <strain evidence="2">CGMCC 1.2087</strain>
        <plasmid evidence="4">pHM100</plasmid>
    </source>
</reference>
<keyword evidence="2" id="KW-0614">Plasmid</keyword>
<dbReference type="EMBL" id="AOLO01000014">
    <property type="protein sequence ID" value="ELZ97599.1"/>
    <property type="molecule type" value="Genomic_DNA"/>
</dbReference>
<sequence>MVAYEVERATSVIARNYHLVWQIGISPSLRLKNFLLGLIGVTVGTGVSWGLEATPDVFWPNLITLEDDAVVSRVPARRVPDGRGRRTARVARRRLRRRRRPKPRWPPTPTRDRRRR</sequence>
<gene>
    <name evidence="2" type="ordered locus">HFX_4036</name>
    <name evidence="3" type="ORF">C439_16823</name>
</gene>
<accession>I3R921</accession>
<dbReference type="Proteomes" id="UP000011603">
    <property type="component" value="Unassembled WGS sequence"/>
</dbReference>